<protein>
    <submittedName>
        <fullName evidence="1">Uncharacterized protein</fullName>
    </submittedName>
</protein>
<comment type="caution">
    <text evidence="1">The sequence shown here is derived from an EMBL/GenBank/DDBJ whole genome shotgun (WGS) entry which is preliminary data.</text>
</comment>
<dbReference type="EMBL" id="PEYM01000047">
    <property type="protein sequence ID" value="PIS30875.1"/>
    <property type="molecule type" value="Genomic_DNA"/>
</dbReference>
<name>A0A2H0Y0G3_UNCSA</name>
<proteinExistence type="predicted"/>
<organism evidence="1 2">
    <name type="scientific">Candidatus Saganbacteria bacterium CG08_land_8_20_14_0_20_45_16</name>
    <dbReference type="NCBI Taxonomy" id="2014293"/>
    <lineage>
        <taxon>Bacteria</taxon>
        <taxon>Bacillati</taxon>
        <taxon>Saganbacteria</taxon>
    </lineage>
</organism>
<reference evidence="1 2" key="1">
    <citation type="submission" date="2017-09" db="EMBL/GenBank/DDBJ databases">
        <title>Depth-based differentiation of microbial function through sediment-hosted aquifers and enrichment of novel symbionts in the deep terrestrial subsurface.</title>
        <authorList>
            <person name="Probst A.J."/>
            <person name="Ladd B."/>
            <person name="Jarett J.K."/>
            <person name="Geller-Mcgrath D.E."/>
            <person name="Sieber C.M."/>
            <person name="Emerson J.B."/>
            <person name="Anantharaman K."/>
            <person name="Thomas B.C."/>
            <person name="Malmstrom R."/>
            <person name="Stieglmeier M."/>
            <person name="Klingl A."/>
            <person name="Woyke T."/>
            <person name="Ryan C.M."/>
            <person name="Banfield J.F."/>
        </authorList>
    </citation>
    <scope>NUCLEOTIDE SEQUENCE [LARGE SCALE GENOMIC DNA]</scope>
    <source>
        <strain evidence="1">CG08_land_8_20_14_0_20_45_16</strain>
    </source>
</reference>
<evidence type="ECO:0000313" key="1">
    <source>
        <dbReference type="EMBL" id="PIS30875.1"/>
    </source>
</evidence>
<accession>A0A2H0Y0G3</accession>
<dbReference type="AlphaFoldDB" id="A0A2H0Y0G3"/>
<gene>
    <name evidence="1" type="ORF">COT42_02275</name>
</gene>
<evidence type="ECO:0000313" key="2">
    <source>
        <dbReference type="Proteomes" id="UP000231343"/>
    </source>
</evidence>
<dbReference type="Proteomes" id="UP000231343">
    <property type="component" value="Unassembled WGS sequence"/>
</dbReference>
<sequence length="138" mass="15725">MPRIVSFKTAQGSRYFLEGTRTQRTKSLHKNHPTDDVGKKPWSNRTVYVAEAVAIHAGLLTQPSAPPVQILENGACMYFIAWNFQANKWGISPSDREGFTYEEQPRIGLSPLELWFTNKTNSFSKWHIGNVITEINEE</sequence>